<feature type="region of interest" description="Disordered" evidence="1">
    <location>
        <begin position="1"/>
        <end position="26"/>
    </location>
</feature>
<dbReference type="OrthoDB" id="5579281at2759"/>
<organism evidence="3 4">
    <name type="scientific">Penicilliopsis zonata CBS 506.65</name>
    <dbReference type="NCBI Taxonomy" id="1073090"/>
    <lineage>
        <taxon>Eukaryota</taxon>
        <taxon>Fungi</taxon>
        <taxon>Dikarya</taxon>
        <taxon>Ascomycota</taxon>
        <taxon>Pezizomycotina</taxon>
        <taxon>Eurotiomycetes</taxon>
        <taxon>Eurotiomycetidae</taxon>
        <taxon>Eurotiales</taxon>
        <taxon>Aspergillaceae</taxon>
        <taxon>Penicilliopsis</taxon>
    </lineage>
</organism>
<dbReference type="PANTHER" id="PTHR28076:SF1">
    <property type="entry name" value="PROSPORE MEMBRANE ADAPTER PROTEIN SPO71"/>
    <property type="match status" value="1"/>
</dbReference>
<dbReference type="Pfam" id="PF23207">
    <property type="entry name" value="PH_SPO71"/>
    <property type="match status" value="1"/>
</dbReference>
<dbReference type="GO" id="GO:0005628">
    <property type="term" value="C:prospore membrane"/>
    <property type="evidence" value="ECO:0007669"/>
    <property type="project" value="TreeGrafter"/>
</dbReference>
<feature type="compositionally biased region" description="Polar residues" evidence="1">
    <location>
        <begin position="170"/>
        <end position="189"/>
    </location>
</feature>
<feature type="region of interest" description="Disordered" evidence="1">
    <location>
        <begin position="99"/>
        <end position="139"/>
    </location>
</feature>
<dbReference type="STRING" id="1073090.A0A1L9SBA4"/>
<dbReference type="Gene3D" id="2.30.29.30">
    <property type="entry name" value="Pleckstrin-homology domain (PH domain)/Phosphotyrosine-binding domain (PTB)"/>
    <property type="match status" value="1"/>
</dbReference>
<dbReference type="SMART" id="SM01316">
    <property type="entry name" value="Spo7_2_N"/>
    <property type="match status" value="1"/>
</dbReference>
<evidence type="ECO:0000313" key="4">
    <source>
        <dbReference type="Proteomes" id="UP000184188"/>
    </source>
</evidence>
<dbReference type="SUPFAM" id="SSF50729">
    <property type="entry name" value="PH domain-like"/>
    <property type="match status" value="1"/>
</dbReference>
<protein>
    <recommendedName>
        <fullName evidence="2">PH domain-containing protein</fullName>
    </recommendedName>
</protein>
<evidence type="ECO:0000256" key="1">
    <source>
        <dbReference type="SAM" id="MobiDB-lite"/>
    </source>
</evidence>
<evidence type="ECO:0000259" key="2">
    <source>
        <dbReference type="PROSITE" id="PS50003"/>
    </source>
</evidence>
<dbReference type="Proteomes" id="UP000184188">
    <property type="component" value="Unassembled WGS sequence"/>
</dbReference>
<gene>
    <name evidence="3" type="ORF">ASPZODRAFT_72002</name>
</gene>
<dbReference type="SMART" id="SM00233">
    <property type="entry name" value="PH"/>
    <property type="match status" value="2"/>
</dbReference>
<dbReference type="InterPro" id="IPR057379">
    <property type="entry name" value="PH_SPO71"/>
</dbReference>
<dbReference type="RefSeq" id="XP_022578907.1">
    <property type="nucleotide sequence ID" value="XM_022729799.1"/>
</dbReference>
<feature type="region of interest" description="Disordered" evidence="1">
    <location>
        <begin position="170"/>
        <end position="281"/>
    </location>
</feature>
<dbReference type="AlphaFoldDB" id="A0A1L9SBA4"/>
<sequence>MSSPQGSDSHGNGRPEANSNSWSQDGYCGLEEESYTSRRLRHASAHHLHLTSRRFFIGPIPEGWLQNHRKTWYKSRLRFRNYTSRTITFSVDPVATHYKQNSDRIAPPSLDPQAESDDEETESEQSNEPQDQLAVDSSSPLRMLSHETVGSAQEHSQQPFSDAAEISDSTEIQNNDPRNNSQEAASSYFTAREGTSPEEQRRKDKTKGKNNSSSIPELPDQGRPNSIASVSEADSSTLLLRSSALSNTKGKPTTSSTGALAQQEPQSEDTAGEFSAGSGGREEWDILQPLSSRVARFNLDDNILDKQQRLRAKMSRTHDNISSNRPHKRKAQKGAIAKAEKMLVRVEETPQTHLPDDYMENDSLKTETRIVDKWREYLVVCRKGSDEHTSFCLQMYKTRVIPEVQKPGSKKKPCHQVHLDHKTTRVNLYSPLDKTLVLWRPSDRGTKIYIIRPRSAAHSVEWYTFICQCLGWQRPKSLPISVPDLGVSLVFKNPFENLEPNSSTSTDQDGGAVKEEHFAASAIVRGCMKMLEGRSEWADVLKRWSRTEKMGLAWKRYDRLEWIVGVNAEKIYGSIAMQTSHELELRPRQHYSTAVHEENTKTEEPSPIEGFLIRLTSQKGVHQRLNKMFFKRLYFFTQDHYLLFCRPAKAMPPAPPRSSLDNNSDVPSAQKILDTMPTSFDVDPYTIADGEISWLDNGNQQHVQGHDEEAYVQFKRNIHNTSESDGFIDLCRVQEVRTVRRGSCSADPNMDQGPDIEFHPEQRDTPREDGSTNQFDDERTLELLLHNGLVVRLQAYNSSTRDEWMKRLDSLVKYWKKRTVADITELKAVRQRNLESLDIDEEMESFMGQFGRKWEVKKAVASPQIHNMCALSGCRTIKMSGQLYRKPKRRSTFRRCHLILTEGKLLIYHSALRKRNGTEIPSIHQEHEMTIDLHDCYIYSGLLTDSDLLYSNQTFDSNHPGHHALPRVYLASDAYTSSDEDTAISFVIWQPRRRNLFRAPEVGEEGQTKKTLRQVSALGVHGRSIVFKARSRVEKDRWVLSIASEIDRLQEEKPEDIRIVGP</sequence>
<accession>A0A1L9SBA4</accession>
<feature type="compositionally biased region" description="Polar residues" evidence="1">
    <location>
        <begin position="223"/>
        <end position="234"/>
    </location>
</feature>
<dbReference type="PANTHER" id="PTHR28076">
    <property type="entry name" value="SPORULATION-SPECIFIC PROTEIN 71"/>
    <property type="match status" value="1"/>
</dbReference>
<feature type="compositionally biased region" description="Acidic residues" evidence="1">
    <location>
        <begin position="114"/>
        <end position="125"/>
    </location>
</feature>
<dbReference type="InterPro" id="IPR039486">
    <property type="entry name" value="Mug56/Spo71_PH"/>
</dbReference>
<feature type="compositionally biased region" description="Low complexity" evidence="1">
    <location>
        <begin position="235"/>
        <end position="246"/>
    </location>
</feature>
<dbReference type="GO" id="GO:1902657">
    <property type="term" value="P:protein localization to prospore membrane"/>
    <property type="evidence" value="ECO:0007669"/>
    <property type="project" value="InterPro"/>
</dbReference>
<dbReference type="GeneID" id="34616263"/>
<name>A0A1L9SBA4_9EURO</name>
<feature type="compositionally biased region" description="Polar residues" evidence="1">
    <location>
        <begin position="1"/>
        <end position="10"/>
    </location>
</feature>
<keyword evidence="4" id="KW-1185">Reference proteome</keyword>
<proteinExistence type="predicted"/>
<dbReference type="PROSITE" id="PS50003">
    <property type="entry name" value="PH_DOMAIN"/>
    <property type="match status" value="2"/>
</dbReference>
<dbReference type="InterPro" id="IPR011993">
    <property type="entry name" value="PH-like_dom_sf"/>
</dbReference>
<dbReference type="VEuPathDB" id="FungiDB:ASPZODRAFT_72002"/>
<feature type="compositionally biased region" description="Polar residues" evidence="1">
    <location>
        <begin position="247"/>
        <end position="265"/>
    </location>
</feature>
<dbReference type="InterPro" id="IPR040345">
    <property type="entry name" value="Mug56/Spo71"/>
</dbReference>
<dbReference type="EMBL" id="KV878348">
    <property type="protein sequence ID" value="OJJ44397.1"/>
    <property type="molecule type" value="Genomic_DNA"/>
</dbReference>
<dbReference type="Pfam" id="PF15404">
    <property type="entry name" value="PH_4"/>
    <property type="match status" value="1"/>
</dbReference>
<evidence type="ECO:0000313" key="3">
    <source>
        <dbReference type="EMBL" id="OJJ44397.1"/>
    </source>
</evidence>
<dbReference type="Pfam" id="PF15407">
    <property type="entry name" value="Spo7_2_N"/>
    <property type="match status" value="1"/>
</dbReference>
<dbReference type="InterPro" id="IPR001849">
    <property type="entry name" value="PH_domain"/>
</dbReference>
<reference evidence="4" key="1">
    <citation type="journal article" date="2017" name="Genome Biol.">
        <title>Comparative genomics reveals high biological diversity and specific adaptations in the industrially and medically important fungal genus Aspergillus.</title>
        <authorList>
            <person name="de Vries R.P."/>
            <person name="Riley R."/>
            <person name="Wiebenga A."/>
            <person name="Aguilar-Osorio G."/>
            <person name="Amillis S."/>
            <person name="Uchima C.A."/>
            <person name="Anderluh G."/>
            <person name="Asadollahi M."/>
            <person name="Askin M."/>
            <person name="Barry K."/>
            <person name="Battaglia E."/>
            <person name="Bayram O."/>
            <person name="Benocci T."/>
            <person name="Braus-Stromeyer S.A."/>
            <person name="Caldana C."/>
            <person name="Canovas D."/>
            <person name="Cerqueira G.C."/>
            <person name="Chen F."/>
            <person name="Chen W."/>
            <person name="Choi C."/>
            <person name="Clum A."/>
            <person name="Dos Santos R.A."/>
            <person name="Damasio A.R."/>
            <person name="Diallinas G."/>
            <person name="Emri T."/>
            <person name="Fekete E."/>
            <person name="Flipphi M."/>
            <person name="Freyberg S."/>
            <person name="Gallo A."/>
            <person name="Gournas C."/>
            <person name="Habgood R."/>
            <person name="Hainaut M."/>
            <person name="Harispe M.L."/>
            <person name="Henrissat B."/>
            <person name="Hilden K.S."/>
            <person name="Hope R."/>
            <person name="Hossain A."/>
            <person name="Karabika E."/>
            <person name="Karaffa L."/>
            <person name="Karanyi Z."/>
            <person name="Krasevec N."/>
            <person name="Kuo A."/>
            <person name="Kusch H."/>
            <person name="LaButti K."/>
            <person name="Lagendijk E.L."/>
            <person name="Lapidus A."/>
            <person name="Levasseur A."/>
            <person name="Lindquist E."/>
            <person name="Lipzen A."/>
            <person name="Logrieco A.F."/>
            <person name="MacCabe A."/>
            <person name="Maekelae M.R."/>
            <person name="Malavazi I."/>
            <person name="Melin P."/>
            <person name="Meyer V."/>
            <person name="Mielnichuk N."/>
            <person name="Miskei M."/>
            <person name="Molnar A.P."/>
            <person name="Mule G."/>
            <person name="Ngan C.Y."/>
            <person name="Orejas M."/>
            <person name="Orosz E."/>
            <person name="Ouedraogo J.P."/>
            <person name="Overkamp K.M."/>
            <person name="Park H.-S."/>
            <person name="Perrone G."/>
            <person name="Piumi F."/>
            <person name="Punt P.J."/>
            <person name="Ram A.F."/>
            <person name="Ramon A."/>
            <person name="Rauscher S."/>
            <person name="Record E."/>
            <person name="Riano-Pachon D.M."/>
            <person name="Robert V."/>
            <person name="Roehrig J."/>
            <person name="Ruller R."/>
            <person name="Salamov A."/>
            <person name="Salih N.S."/>
            <person name="Samson R.A."/>
            <person name="Sandor E."/>
            <person name="Sanguinetti M."/>
            <person name="Schuetze T."/>
            <person name="Sepcic K."/>
            <person name="Shelest E."/>
            <person name="Sherlock G."/>
            <person name="Sophianopoulou V."/>
            <person name="Squina F.M."/>
            <person name="Sun H."/>
            <person name="Susca A."/>
            <person name="Todd R.B."/>
            <person name="Tsang A."/>
            <person name="Unkles S.E."/>
            <person name="van de Wiele N."/>
            <person name="van Rossen-Uffink D."/>
            <person name="Oliveira J.V."/>
            <person name="Vesth T.C."/>
            <person name="Visser J."/>
            <person name="Yu J.-H."/>
            <person name="Zhou M."/>
            <person name="Andersen M.R."/>
            <person name="Archer D.B."/>
            <person name="Baker S.E."/>
            <person name="Benoit I."/>
            <person name="Brakhage A.A."/>
            <person name="Braus G.H."/>
            <person name="Fischer R."/>
            <person name="Frisvad J.C."/>
            <person name="Goldman G.H."/>
            <person name="Houbraken J."/>
            <person name="Oakley B."/>
            <person name="Pocsi I."/>
            <person name="Scazzocchio C."/>
            <person name="Seiboth B."/>
            <person name="vanKuyk P.A."/>
            <person name="Wortman J."/>
            <person name="Dyer P.S."/>
            <person name="Grigoriev I.V."/>
        </authorList>
    </citation>
    <scope>NUCLEOTIDE SEQUENCE [LARGE SCALE GENOMIC DNA]</scope>
    <source>
        <strain evidence="4">CBS 506.65</strain>
    </source>
</reference>
<feature type="domain" description="PH" evidence="2">
    <location>
        <begin position="876"/>
        <end position="1047"/>
    </location>
</feature>
<dbReference type="InterPro" id="IPR029217">
    <property type="entry name" value="Spo7_2_N"/>
</dbReference>
<feature type="compositionally biased region" description="Basic and acidic residues" evidence="1">
    <location>
        <begin position="756"/>
        <end position="774"/>
    </location>
</feature>
<feature type="domain" description="PH" evidence="2">
    <location>
        <begin position="605"/>
        <end position="813"/>
    </location>
</feature>
<feature type="region of interest" description="Disordered" evidence="1">
    <location>
        <begin position="741"/>
        <end position="774"/>
    </location>
</feature>